<name>A0A8J5ME48_9STRA</name>
<comment type="caution">
    <text evidence="1">The sequence shown here is derived from an EMBL/GenBank/DDBJ whole genome shotgun (WGS) entry which is preliminary data.</text>
</comment>
<reference evidence="1" key="1">
    <citation type="submission" date="2021-01" db="EMBL/GenBank/DDBJ databases">
        <title>Phytophthora aleatoria, a newly-described species from Pinus radiata is distinct from Phytophthora cactorum isolates based on comparative genomics.</title>
        <authorList>
            <person name="Mcdougal R."/>
            <person name="Panda P."/>
            <person name="Williams N."/>
            <person name="Studholme D.J."/>
        </authorList>
    </citation>
    <scope>NUCLEOTIDE SEQUENCE</scope>
    <source>
        <strain evidence="1">NZFS 4037</strain>
    </source>
</reference>
<evidence type="ECO:0000313" key="1">
    <source>
        <dbReference type="EMBL" id="KAG6952855.1"/>
    </source>
</evidence>
<dbReference type="AlphaFoldDB" id="A0A8J5ME48"/>
<keyword evidence="2" id="KW-1185">Reference proteome</keyword>
<evidence type="ECO:0000313" key="2">
    <source>
        <dbReference type="Proteomes" id="UP000709295"/>
    </source>
</evidence>
<organism evidence="1 2">
    <name type="scientific">Phytophthora aleatoria</name>
    <dbReference type="NCBI Taxonomy" id="2496075"/>
    <lineage>
        <taxon>Eukaryota</taxon>
        <taxon>Sar</taxon>
        <taxon>Stramenopiles</taxon>
        <taxon>Oomycota</taxon>
        <taxon>Peronosporomycetes</taxon>
        <taxon>Peronosporales</taxon>
        <taxon>Peronosporaceae</taxon>
        <taxon>Phytophthora</taxon>
    </lineage>
</organism>
<sequence>MESLRQRTAAFATELYKEVMCEVHRTRLDVATVVVALRCLLDWICQPLGPRRVRAERVLQLK</sequence>
<protein>
    <submittedName>
        <fullName evidence="1">Uncharacterized protein</fullName>
    </submittedName>
</protein>
<gene>
    <name evidence="1" type="ORF">JG688_00013088</name>
</gene>
<accession>A0A8J5ME48</accession>
<dbReference type="EMBL" id="JAENGY010001076">
    <property type="protein sequence ID" value="KAG6952855.1"/>
    <property type="molecule type" value="Genomic_DNA"/>
</dbReference>
<dbReference type="Proteomes" id="UP000709295">
    <property type="component" value="Unassembled WGS sequence"/>
</dbReference>
<proteinExistence type="predicted"/>